<reference evidence="14 15" key="1">
    <citation type="journal article" date="2022" name="Int. J. Syst. Evol. Microbiol.">
        <title>Pseudomonas aegrilactucae sp. nov. and Pseudomonas morbosilactucae sp. nov., pathogens causing bacterial rot of lettuce in Japan.</title>
        <authorList>
            <person name="Sawada H."/>
            <person name="Fujikawa T."/>
            <person name="Satou M."/>
        </authorList>
    </citation>
    <scope>NUCLEOTIDE SEQUENCE [LARGE SCALE GENOMIC DNA]</scope>
    <source>
        <strain evidence="14 15">MAFF 302030</strain>
    </source>
</reference>
<dbReference type="PROSITE" id="PS50893">
    <property type="entry name" value="ABC_TRANSPORTER_2"/>
    <property type="match status" value="2"/>
</dbReference>
<evidence type="ECO:0000256" key="1">
    <source>
        <dbReference type="ARBA" id="ARBA00004417"/>
    </source>
</evidence>
<dbReference type="InterPro" id="IPR017871">
    <property type="entry name" value="ABC_transporter-like_CS"/>
</dbReference>
<dbReference type="SMART" id="SM00382">
    <property type="entry name" value="AAA"/>
    <property type="match status" value="2"/>
</dbReference>
<sequence>MNALAGIESPAPLNARGSHPTPDQDHQRVLQVSELRVELKGQVDVLSGVSFSLDAGEILGLVGESGSGKTTLATALLAHARRGARIVSGRIEVAGQALLELQGEALRRARGSLIGYVAQDPATALNPALRIGGLLRETLAVHQVRLDRAAQQQRILDTLRDVGLPSDPDFLRRFPHQLSGGQQQRVMLALAFVLRPRLIVLDEPTTALDVTTQAHILDTLRGLCKSLGVAAVYVSHDLAVIKDLVDRVMVMYAGRLVETATREVLFRQPGHPYTRGLLAAIPDVAQRRDLQAIPGHAPAPGQRPSGCAFAPRCPRSRAECSQAEPPLRGVQAGQQVACIAPHHQELQWVAQAPVALGEARDQGAPLLEINGLNVAYDRQVLFDISLRLAPGECLALVGESGSGKTSLARAVAGLGENTEGELRYAGQALPLAARQRDAGLRHQIQYIFQNPYRALNPRQTVFQTLSTPLQHFFGIKGGAARERVAAVLKRVSLPASVGDLYPHSLSGGERQRVAIARALVCEPRLLICDEITSALDVSVQASILGLLRQLQGEGLTLLFVTHDLGVVRAIADRVLVLKHGRVVEQGAVDRVLDQPQAAYTRTLLENSPTLGR</sequence>
<evidence type="ECO:0000256" key="6">
    <source>
        <dbReference type="ARBA" id="ARBA00022840"/>
    </source>
</evidence>
<evidence type="ECO:0000256" key="8">
    <source>
        <dbReference type="ARBA" id="ARBA00038852"/>
    </source>
</evidence>
<evidence type="ECO:0000313" key="14">
    <source>
        <dbReference type="EMBL" id="MCK9799419.1"/>
    </source>
</evidence>
<protein>
    <recommendedName>
        <fullName evidence="8">ABC-type dipeptide transporter</fullName>
        <ecNumber evidence="8">7.4.2.9</ecNumber>
    </recommendedName>
</protein>
<comment type="function">
    <text evidence="10">Part of the ABC transporter DppABCDF involved in the uptake of various di/tripeptides. Is also involved in the uptake of phaseolotoxin, a toxic tripeptide inhibiting the enzyme ornithine carbamoyltransferase. Responsible for energy coupling to the transport system.</text>
</comment>
<evidence type="ECO:0000256" key="3">
    <source>
        <dbReference type="ARBA" id="ARBA00022448"/>
    </source>
</evidence>
<dbReference type="GO" id="GO:0016887">
    <property type="term" value="F:ATP hydrolysis activity"/>
    <property type="evidence" value="ECO:0007669"/>
    <property type="project" value="InterPro"/>
</dbReference>
<feature type="domain" description="ABC transporter" evidence="13">
    <location>
        <begin position="30"/>
        <end position="278"/>
    </location>
</feature>
<dbReference type="FunFam" id="3.40.50.300:FF:000016">
    <property type="entry name" value="Oligopeptide ABC transporter ATP-binding component"/>
    <property type="match status" value="1"/>
</dbReference>
<evidence type="ECO:0000256" key="9">
    <source>
        <dbReference type="ARBA" id="ARBA00047356"/>
    </source>
</evidence>
<comment type="subunit">
    <text evidence="11">The complex is composed of two ATP-binding proteins (DppD and DppF), two transmembrane proteins (DppB and DppC) and a solute-binding protein (DppA1-A5). Five orthologous SBPs (DppA1-A5) are present in P.aeruginosa, which increases the substrate specificity of the DppBCDF transporter.</text>
</comment>
<dbReference type="GO" id="GO:0055085">
    <property type="term" value="P:transmembrane transport"/>
    <property type="evidence" value="ECO:0007669"/>
    <property type="project" value="UniProtKB-ARBA"/>
</dbReference>
<dbReference type="NCBIfam" id="NF007739">
    <property type="entry name" value="PRK10419.1"/>
    <property type="match status" value="2"/>
</dbReference>
<evidence type="ECO:0000313" key="15">
    <source>
        <dbReference type="Proteomes" id="UP001155059"/>
    </source>
</evidence>
<keyword evidence="3" id="KW-0813">Transport</keyword>
<dbReference type="NCBIfam" id="TIGR01727">
    <property type="entry name" value="oligo_HPY"/>
    <property type="match status" value="1"/>
</dbReference>
<dbReference type="NCBIfam" id="NF008453">
    <property type="entry name" value="PRK11308.1"/>
    <property type="match status" value="2"/>
</dbReference>
<feature type="domain" description="ABC transporter" evidence="13">
    <location>
        <begin position="366"/>
        <end position="604"/>
    </location>
</feature>
<keyword evidence="5" id="KW-0547">Nucleotide-binding</keyword>
<proteinExistence type="inferred from homology"/>
<dbReference type="EMBL" id="JALQCW010000041">
    <property type="protein sequence ID" value="MCK9799419.1"/>
    <property type="molecule type" value="Genomic_DNA"/>
</dbReference>
<dbReference type="GO" id="GO:0005886">
    <property type="term" value="C:plasma membrane"/>
    <property type="evidence" value="ECO:0007669"/>
    <property type="project" value="UniProtKB-SubCell"/>
</dbReference>
<evidence type="ECO:0000256" key="5">
    <source>
        <dbReference type="ARBA" id="ARBA00022741"/>
    </source>
</evidence>
<dbReference type="InterPro" id="IPR027417">
    <property type="entry name" value="P-loop_NTPase"/>
</dbReference>
<keyword evidence="6 14" id="KW-0067">ATP-binding</keyword>
<evidence type="ECO:0000256" key="12">
    <source>
        <dbReference type="SAM" id="MobiDB-lite"/>
    </source>
</evidence>
<dbReference type="SUPFAM" id="SSF52540">
    <property type="entry name" value="P-loop containing nucleoside triphosphate hydrolases"/>
    <property type="match status" value="2"/>
</dbReference>
<dbReference type="PANTHER" id="PTHR43297:SF2">
    <property type="entry name" value="DIPEPTIDE TRANSPORT ATP-BINDING PROTEIN DPPD"/>
    <property type="match status" value="1"/>
</dbReference>
<dbReference type="InterPro" id="IPR050388">
    <property type="entry name" value="ABC_Ni/Peptide_Import"/>
</dbReference>
<dbReference type="AlphaFoldDB" id="A0A9X2C7N6"/>
<evidence type="ECO:0000256" key="7">
    <source>
        <dbReference type="ARBA" id="ARBA00023136"/>
    </source>
</evidence>
<name>A0A9X2C7N6_9PSED</name>
<gene>
    <name evidence="14" type="ORF">M1B34_17335</name>
</gene>
<comment type="similarity">
    <text evidence="2">Belongs to the ABC transporter superfamily.</text>
</comment>
<dbReference type="GO" id="GO:0015833">
    <property type="term" value="P:peptide transport"/>
    <property type="evidence" value="ECO:0007669"/>
    <property type="project" value="InterPro"/>
</dbReference>
<organism evidence="14 15">
    <name type="scientific">Pseudomonas morbosilactucae</name>
    <dbReference type="NCBI Taxonomy" id="2938197"/>
    <lineage>
        <taxon>Bacteria</taxon>
        <taxon>Pseudomonadati</taxon>
        <taxon>Pseudomonadota</taxon>
        <taxon>Gammaproteobacteria</taxon>
        <taxon>Pseudomonadales</taxon>
        <taxon>Pseudomonadaceae</taxon>
        <taxon>Pseudomonas</taxon>
    </lineage>
</organism>
<reference evidence="14 15" key="2">
    <citation type="journal article" date="2023" name="Plant Pathol.">
        <title>Dismantling and reorganizing Pseudomonas marginalis sensu#lato.</title>
        <authorList>
            <person name="Sawada H."/>
            <person name="Fujikawa T."/>
            <person name="Satou M."/>
        </authorList>
    </citation>
    <scope>NUCLEOTIDE SEQUENCE [LARGE SCALE GENOMIC DNA]</scope>
    <source>
        <strain evidence="14 15">MAFF 302030</strain>
    </source>
</reference>
<accession>A0A9X2C7N6</accession>
<evidence type="ECO:0000256" key="2">
    <source>
        <dbReference type="ARBA" id="ARBA00005417"/>
    </source>
</evidence>
<dbReference type="InterPro" id="IPR003593">
    <property type="entry name" value="AAA+_ATPase"/>
</dbReference>
<evidence type="ECO:0000256" key="11">
    <source>
        <dbReference type="ARBA" id="ARBA00065473"/>
    </source>
</evidence>
<dbReference type="GO" id="GO:0005524">
    <property type="term" value="F:ATP binding"/>
    <property type="evidence" value="ECO:0007669"/>
    <property type="project" value="UniProtKB-KW"/>
</dbReference>
<dbReference type="Pfam" id="PF08352">
    <property type="entry name" value="oligo_HPY"/>
    <property type="match status" value="2"/>
</dbReference>
<evidence type="ECO:0000259" key="13">
    <source>
        <dbReference type="PROSITE" id="PS50893"/>
    </source>
</evidence>
<dbReference type="Proteomes" id="UP001155059">
    <property type="component" value="Unassembled WGS sequence"/>
</dbReference>
<dbReference type="Gene3D" id="3.40.50.300">
    <property type="entry name" value="P-loop containing nucleotide triphosphate hydrolases"/>
    <property type="match status" value="2"/>
</dbReference>
<feature type="region of interest" description="Disordered" evidence="12">
    <location>
        <begin position="1"/>
        <end position="25"/>
    </location>
</feature>
<comment type="subcellular location">
    <subcellularLocation>
        <location evidence="1">Cell inner membrane</location>
        <topology evidence="1">Peripheral membrane protein</topology>
    </subcellularLocation>
</comment>
<dbReference type="Pfam" id="PF00005">
    <property type="entry name" value="ABC_tran"/>
    <property type="match status" value="2"/>
</dbReference>
<dbReference type="CDD" id="cd03257">
    <property type="entry name" value="ABC_NikE_OppD_transporters"/>
    <property type="match status" value="2"/>
</dbReference>
<dbReference type="PANTHER" id="PTHR43297">
    <property type="entry name" value="OLIGOPEPTIDE TRANSPORT ATP-BINDING PROTEIN APPD"/>
    <property type="match status" value="1"/>
</dbReference>
<comment type="caution">
    <text evidence="14">The sequence shown here is derived from an EMBL/GenBank/DDBJ whole genome shotgun (WGS) entry which is preliminary data.</text>
</comment>
<keyword evidence="7" id="KW-0472">Membrane</keyword>
<evidence type="ECO:0000256" key="4">
    <source>
        <dbReference type="ARBA" id="ARBA00022475"/>
    </source>
</evidence>
<comment type="catalytic activity">
    <reaction evidence="9">
        <text>a dipeptide(out) + ATP + H2O = a dipeptide(in) + ADP + phosphate + H(+)</text>
        <dbReference type="Rhea" id="RHEA:23120"/>
        <dbReference type="ChEBI" id="CHEBI:15377"/>
        <dbReference type="ChEBI" id="CHEBI:15378"/>
        <dbReference type="ChEBI" id="CHEBI:30616"/>
        <dbReference type="ChEBI" id="CHEBI:43474"/>
        <dbReference type="ChEBI" id="CHEBI:90799"/>
        <dbReference type="ChEBI" id="CHEBI:456216"/>
        <dbReference type="EC" id="7.4.2.9"/>
    </reaction>
</comment>
<dbReference type="RefSeq" id="WP_268265748.1">
    <property type="nucleotide sequence ID" value="NZ_JALQCW010000041.1"/>
</dbReference>
<dbReference type="PROSITE" id="PS00211">
    <property type="entry name" value="ABC_TRANSPORTER_1"/>
    <property type="match status" value="2"/>
</dbReference>
<dbReference type="InterPro" id="IPR003439">
    <property type="entry name" value="ABC_transporter-like_ATP-bd"/>
</dbReference>
<evidence type="ECO:0000256" key="10">
    <source>
        <dbReference type="ARBA" id="ARBA00058018"/>
    </source>
</evidence>
<dbReference type="EC" id="7.4.2.9" evidence="8"/>
<dbReference type="InterPro" id="IPR013563">
    <property type="entry name" value="Oligopep_ABC_C"/>
</dbReference>
<keyword evidence="4" id="KW-1003">Cell membrane</keyword>